<dbReference type="SUPFAM" id="SSF54427">
    <property type="entry name" value="NTF2-like"/>
    <property type="match status" value="1"/>
</dbReference>
<dbReference type="RefSeq" id="WP_247233940.1">
    <property type="nucleotide sequence ID" value="NZ_JALKHS010000014.1"/>
</dbReference>
<dbReference type="Pfam" id="PF13577">
    <property type="entry name" value="SnoaL_4"/>
    <property type="match status" value="1"/>
</dbReference>
<comment type="caution">
    <text evidence="2">The sequence shown here is derived from an EMBL/GenBank/DDBJ whole genome shotgun (WGS) entry which is preliminary data.</text>
</comment>
<dbReference type="InterPro" id="IPR032710">
    <property type="entry name" value="NTF2-like_dom_sf"/>
</dbReference>
<gene>
    <name evidence="2" type="ORF">MU848_15260</name>
</gene>
<evidence type="ECO:0000259" key="1">
    <source>
        <dbReference type="Pfam" id="PF13577"/>
    </source>
</evidence>
<reference evidence="2 3" key="1">
    <citation type="submission" date="2022-04" db="EMBL/GenBank/DDBJ databases">
        <authorList>
            <person name="Huq M.A."/>
        </authorList>
    </citation>
    <scope>NUCLEOTIDE SEQUENCE [LARGE SCALE GENOMIC DNA]</scope>
    <source>
        <strain evidence="2 3">MAH-33</strain>
    </source>
</reference>
<dbReference type="Gene3D" id="3.10.450.50">
    <property type="match status" value="1"/>
</dbReference>
<organism evidence="2 3">
    <name type="scientific">Sphingobium agri</name>
    <dbReference type="NCBI Taxonomy" id="2933566"/>
    <lineage>
        <taxon>Bacteria</taxon>
        <taxon>Pseudomonadati</taxon>
        <taxon>Pseudomonadota</taxon>
        <taxon>Alphaproteobacteria</taxon>
        <taxon>Sphingomonadales</taxon>
        <taxon>Sphingomonadaceae</taxon>
        <taxon>Sphingobium</taxon>
    </lineage>
</organism>
<sequence length="146" mass="16112">MNLEILLAEREIGRALYAFARAMDERDWQAIGSVMAEDATADMGTGPLNGRDEVIALMRSFLDDCGPTQHLLGNLVIDVTGDQATSRCYVTDMHKGMGDKGHLTFSTLGEYHDRWQKVDGGWRMVHRTKLNRAHIGSIEVLGPGPA</sequence>
<accession>A0ABT0E0R3</accession>
<proteinExistence type="predicted"/>
<dbReference type="EMBL" id="JALKHS010000014">
    <property type="protein sequence ID" value="MCK0532948.1"/>
    <property type="molecule type" value="Genomic_DNA"/>
</dbReference>
<protein>
    <submittedName>
        <fullName evidence="2">Nuclear transport factor 2 family protein</fullName>
    </submittedName>
</protein>
<dbReference type="CDD" id="cd00531">
    <property type="entry name" value="NTF2_like"/>
    <property type="match status" value="1"/>
</dbReference>
<dbReference type="InterPro" id="IPR037401">
    <property type="entry name" value="SnoaL-like"/>
</dbReference>
<dbReference type="Proteomes" id="UP001203512">
    <property type="component" value="Unassembled WGS sequence"/>
</dbReference>
<evidence type="ECO:0000313" key="3">
    <source>
        <dbReference type="Proteomes" id="UP001203512"/>
    </source>
</evidence>
<feature type="domain" description="SnoaL-like" evidence="1">
    <location>
        <begin position="6"/>
        <end position="128"/>
    </location>
</feature>
<name>A0ABT0E0R3_9SPHN</name>
<keyword evidence="3" id="KW-1185">Reference proteome</keyword>
<evidence type="ECO:0000313" key="2">
    <source>
        <dbReference type="EMBL" id="MCK0532948.1"/>
    </source>
</evidence>